<dbReference type="InterPro" id="IPR002197">
    <property type="entry name" value="HTH_Fis"/>
</dbReference>
<dbReference type="GO" id="GO:0043565">
    <property type="term" value="F:sequence-specific DNA binding"/>
    <property type="evidence" value="ECO:0007669"/>
    <property type="project" value="InterPro"/>
</dbReference>
<dbReference type="Pfam" id="PF00072">
    <property type="entry name" value="Response_reg"/>
    <property type="match status" value="1"/>
</dbReference>
<keyword evidence="1 3" id="KW-0597">Phosphoprotein</keyword>
<evidence type="ECO:0000313" key="5">
    <source>
        <dbReference type="EMBL" id="AMO69593.1"/>
    </source>
</evidence>
<feature type="domain" description="Response regulatory" evidence="4">
    <location>
        <begin position="8"/>
        <end position="122"/>
    </location>
</feature>
<feature type="modified residue" description="4-aspartylphosphate" evidence="3">
    <location>
        <position position="57"/>
    </location>
</feature>
<dbReference type="Gene3D" id="3.40.50.2300">
    <property type="match status" value="1"/>
</dbReference>
<dbReference type="SUPFAM" id="SSF52172">
    <property type="entry name" value="CheY-like"/>
    <property type="match status" value="1"/>
</dbReference>
<dbReference type="RefSeq" id="WP_040803964.1">
    <property type="nucleotide sequence ID" value="NZ_CP014544.1"/>
</dbReference>
<dbReference type="PANTHER" id="PTHR44591">
    <property type="entry name" value="STRESS RESPONSE REGULATOR PROTEIN 1"/>
    <property type="match status" value="1"/>
</dbReference>
<dbReference type="InterPro" id="IPR001789">
    <property type="entry name" value="Sig_transdc_resp-reg_receiver"/>
</dbReference>
<evidence type="ECO:0000256" key="1">
    <source>
        <dbReference type="ARBA" id="ARBA00022553"/>
    </source>
</evidence>
<proteinExistence type="predicted"/>
<dbReference type="GO" id="GO:0000160">
    <property type="term" value="P:phosphorelay signal transduction system"/>
    <property type="evidence" value="ECO:0007669"/>
    <property type="project" value="UniProtKB-KW"/>
</dbReference>
<dbReference type="PANTHER" id="PTHR44591:SF14">
    <property type="entry name" value="PROTEIN PILG"/>
    <property type="match status" value="1"/>
</dbReference>
<dbReference type="Proteomes" id="UP000074119">
    <property type="component" value="Chromosome"/>
</dbReference>
<sequence>MPVNNNEKILLVDDDQSFCASLRRSLERRGYTVNVAHSVDDAITLCEQFTPEMAVVDLKLETRSGLNLIPVLRQRFPNIKMLMLTGYSSIATTVEAIKLGADNYLQKPASTTEILAALEDQTSPASTSDAELSPPSLDRIEWEHIQRVLAENGGNISETARQLGMHRRTLQRKLQKRPAKK</sequence>
<accession>A0A127M8K9</accession>
<evidence type="ECO:0000256" key="2">
    <source>
        <dbReference type="ARBA" id="ARBA00023012"/>
    </source>
</evidence>
<dbReference type="InterPro" id="IPR011006">
    <property type="entry name" value="CheY-like_superfamily"/>
</dbReference>
<dbReference type="AlphaFoldDB" id="A0A127M8K9"/>
<dbReference type="SMART" id="SM00448">
    <property type="entry name" value="REC"/>
    <property type="match status" value="1"/>
</dbReference>
<evidence type="ECO:0000256" key="3">
    <source>
        <dbReference type="PROSITE-ProRule" id="PRU00169"/>
    </source>
</evidence>
<gene>
    <name evidence="5" type="ORF">AZF00_15385</name>
</gene>
<reference evidence="5 6" key="1">
    <citation type="submission" date="2015-12" db="EMBL/GenBank/DDBJ databases">
        <authorList>
            <person name="Shamseldin A."/>
            <person name="Moawad H."/>
            <person name="Abd El-Rahim W.M."/>
            <person name="Sadowsky M.J."/>
        </authorList>
    </citation>
    <scope>NUCLEOTIDE SEQUENCE [LARGE SCALE GENOMIC DNA]</scope>
    <source>
        <strain evidence="5 6">SM2</strain>
    </source>
</reference>
<name>A0A127M8K9_9GAMM</name>
<evidence type="ECO:0000259" key="4">
    <source>
        <dbReference type="PROSITE" id="PS50110"/>
    </source>
</evidence>
<dbReference type="Pfam" id="PF02954">
    <property type="entry name" value="HTH_8"/>
    <property type="match status" value="1"/>
</dbReference>
<dbReference type="KEGG" id="zal:AZF00_15385"/>
<dbReference type="CDD" id="cd17563">
    <property type="entry name" value="REC_RegA-like"/>
    <property type="match status" value="1"/>
</dbReference>
<dbReference type="EMBL" id="CP014544">
    <property type="protein sequence ID" value="AMO69593.1"/>
    <property type="molecule type" value="Genomic_DNA"/>
</dbReference>
<dbReference type="PROSITE" id="PS50110">
    <property type="entry name" value="RESPONSE_REGULATORY"/>
    <property type="match status" value="1"/>
</dbReference>
<protein>
    <submittedName>
        <fullName evidence="5">Two-component system response regulator</fullName>
    </submittedName>
</protein>
<dbReference type="PRINTS" id="PR01590">
    <property type="entry name" value="HTHFIS"/>
</dbReference>
<keyword evidence="2" id="KW-0902">Two-component regulatory system</keyword>
<dbReference type="Gene3D" id="1.10.10.60">
    <property type="entry name" value="Homeodomain-like"/>
    <property type="match status" value="1"/>
</dbReference>
<evidence type="ECO:0000313" key="6">
    <source>
        <dbReference type="Proteomes" id="UP000074119"/>
    </source>
</evidence>
<organism evidence="5 6">
    <name type="scientific">Zhongshania aliphaticivorans</name>
    <dbReference type="NCBI Taxonomy" id="1470434"/>
    <lineage>
        <taxon>Bacteria</taxon>
        <taxon>Pseudomonadati</taxon>
        <taxon>Pseudomonadota</taxon>
        <taxon>Gammaproteobacteria</taxon>
        <taxon>Cellvibrionales</taxon>
        <taxon>Spongiibacteraceae</taxon>
        <taxon>Zhongshania</taxon>
    </lineage>
</organism>
<dbReference type="InterPro" id="IPR050595">
    <property type="entry name" value="Bact_response_regulator"/>
</dbReference>
<dbReference type="STRING" id="1470434.AZF00_15385"/>